<evidence type="ECO:0000313" key="3">
    <source>
        <dbReference type="EMBL" id="KAK9527226.1"/>
    </source>
</evidence>
<sequence>MLPSEASSQQSGPRDWGRELAKSTGPGPEQGSWAARAKISPSSEWQWSSPVPRAPAGGEEIIARGRSRFRH</sequence>
<evidence type="ECO:0000313" key="4">
    <source>
        <dbReference type="Proteomes" id="UP001488805"/>
    </source>
</evidence>
<feature type="compositionally biased region" description="Polar residues" evidence="1">
    <location>
        <begin position="40"/>
        <end position="49"/>
    </location>
</feature>
<name>A0AAW1EU12_ZOAVI</name>
<feature type="region of interest" description="Disordered" evidence="1">
    <location>
        <begin position="1"/>
        <end position="71"/>
    </location>
</feature>
<comment type="caution">
    <text evidence="2">The sequence shown here is derived from an EMBL/GenBank/DDBJ whole genome shotgun (WGS) entry which is preliminary data.</text>
</comment>
<dbReference type="AlphaFoldDB" id="A0AAW1EU12"/>
<feature type="compositionally biased region" description="Polar residues" evidence="1">
    <location>
        <begin position="1"/>
        <end position="12"/>
    </location>
</feature>
<proteinExistence type="predicted"/>
<organism evidence="2 4">
    <name type="scientific">Zoarces viviparus</name>
    <name type="common">Viviparous eelpout</name>
    <name type="synonym">Blennius viviparus</name>
    <dbReference type="NCBI Taxonomy" id="48416"/>
    <lineage>
        <taxon>Eukaryota</taxon>
        <taxon>Metazoa</taxon>
        <taxon>Chordata</taxon>
        <taxon>Craniata</taxon>
        <taxon>Vertebrata</taxon>
        <taxon>Euteleostomi</taxon>
        <taxon>Actinopterygii</taxon>
        <taxon>Neopterygii</taxon>
        <taxon>Teleostei</taxon>
        <taxon>Neoteleostei</taxon>
        <taxon>Acanthomorphata</taxon>
        <taxon>Eupercaria</taxon>
        <taxon>Perciformes</taxon>
        <taxon>Cottioidei</taxon>
        <taxon>Zoarcales</taxon>
        <taxon>Zoarcidae</taxon>
        <taxon>Zoarcinae</taxon>
        <taxon>Zoarces</taxon>
    </lineage>
</organism>
<dbReference type="Proteomes" id="UP001488805">
    <property type="component" value="Unassembled WGS sequence"/>
</dbReference>
<reference evidence="2 4" key="1">
    <citation type="journal article" date="2024" name="Genome Biol. Evol.">
        <title>Chromosome-level genome assembly of the viviparous eelpout Zoarces viviparus.</title>
        <authorList>
            <person name="Fuhrmann N."/>
            <person name="Brasseur M.V."/>
            <person name="Bakowski C.E."/>
            <person name="Podsiadlowski L."/>
            <person name="Prost S."/>
            <person name="Krehenwinkel H."/>
            <person name="Mayer C."/>
        </authorList>
    </citation>
    <scope>NUCLEOTIDE SEQUENCE [LARGE SCALE GENOMIC DNA]</scope>
    <source>
        <strain evidence="2">NO-MEL_2022_Ind0_liver</strain>
    </source>
</reference>
<dbReference type="EMBL" id="JBCEZU010000123">
    <property type="protein sequence ID" value="KAK9526234.1"/>
    <property type="molecule type" value="Genomic_DNA"/>
</dbReference>
<evidence type="ECO:0000313" key="2">
    <source>
        <dbReference type="EMBL" id="KAK9526234.1"/>
    </source>
</evidence>
<accession>A0AAW1EU12</accession>
<dbReference type="EMBL" id="JBCEZU010000123">
    <property type="protein sequence ID" value="KAK9527226.1"/>
    <property type="molecule type" value="Genomic_DNA"/>
</dbReference>
<evidence type="ECO:0000256" key="1">
    <source>
        <dbReference type="SAM" id="MobiDB-lite"/>
    </source>
</evidence>
<gene>
    <name evidence="2" type="ORF">VZT92_014944</name>
    <name evidence="3" type="ORF">VZT92_015881</name>
</gene>
<keyword evidence="4" id="KW-1185">Reference proteome</keyword>
<protein>
    <submittedName>
        <fullName evidence="2">Uncharacterized protein</fullName>
    </submittedName>
</protein>